<organism evidence="1 2">
    <name type="scientific">Carpediemonas membranifera</name>
    <dbReference type="NCBI Taxonomy" id="201153"/>
    <lineage>
        <taxon>Eukaryota</taxon>
        <taxon>Metamonada</taxon>
        <taxon>Carpediemonas-like organisms</taxon>
        <taxon>Carpediemonas</taxon>
    </lineage>
</organism>
<protein>
    <submittedName>
        <fullName evidence="1">Uncharacterized protein</fullName>
    </submittedName>
</protein>
<dbReference type="OrthoDB" id="166018at2759"/>
<gene>
    <name evidence="1" type="ORF">J8273_3032</name>
</gene>
<comment type="caution">
    <text evidence="1">The sequence shown here is derived from an EMBL/GenBank/DDBJ whole genome shotgun (WGS) entry which is preliminary data.</text>
</comment>
<dbReference type="PANTHER" id="PTHR38899:SF1">
    <property type="entry name" value="PROTEIN KINASE"/>
    <property type="match status" value="1"/>
</dbReference>
<proteinExistence type="predicted"/>
<sequence length="226" mass="25229">MDRLIVALDWDETIFPSKWAASLDSNEAQSSQVEESVRKLETTLHSLLSNLFTIPNAIISIITNARARWVLSSIERFCPSLSQFMDRVQIISAREMFGSRYSVEKHGESAYVVWKLMSFIHLVKSAKSESVTFISVGDSNCELLAARELARAIEANRASPNPLPDFPKKLTVKTIKTPDSPDINQISQNIKVFMSATSWLTSQTGSIETTLNGLARHVMPPEVSRT</sequence>
<evidence type="ECO:0000313" key="1">
    <source>
        <dbReference type="EMBL" id="KAG9395465.1"/>
    </source>
</evidence>
<evidence type="ECO:0000313" key="2">
    <source>
        <dbReference type="Proteomes" id="UP000717585"/>
    </source>
</evidence>
<reference evidence="1" key="1">
    <citation type="submission" date="2021-05" db="EMBL/GenBank/DDBJ databases">
        <title>A free-living protist that lacks canonical eukaryotic 1 DNA replication and segregation systems.</title>
        <authorList>
            <person name="Salas-Leiva D.E."/>
            <person name="Tromer E.C."/>
            <person name="Curtis B.A."/>
            <person name="Jerlstrom-Hultqvist J."/>
            <person name="Kolisko M."/>
            <person name="Yi Z."/>
            <person name="Salas-Leiva J.S."/>
            <person name="Gallot-Lavallee L."/>
            <person name="Kops G.J.P.L."/>
            <person name="Archibald J.M."/>
            <person name="Simpson A.G.B."/>
            <person name="Roger A.J."/>
        </authorList>
    </citation>
    <scope>NUCLEOTIDE SEQUENCE</scope>
    <source>
        <strain evidence="1">BICM</strain>
    </source>
</reference>
<dbReference type="AlphaFoldDB" id="A0A8J6AYE0"/>
<accession>A0A8J6AYE0</accession>
<keyword evidence="2" id="KW-1185">Reference proteome</keyword>
<dbReference type="EMBL" id="JAHDYR010000011">
    <property type="protein sequence ID" value="KAG9395465.1"/>
    <property type="molecule type" value="Genomic_DNA"/>
</dbReference>
<name>A0A8J6AYE0_9EUKA</name>
<dbReference type="PANTHER" id="PTHR38899">
    <property type="entry name" value="DOMAIN OOKINETE PROTEIN, PUTATIVE-RELATED"/>
    <property type="match status" value="1"/>
</dbReference>
<dbReference type="Proteomes" id="UP000717585">
    <property type="component" value="Unassembled WGS sequence"/>
</dbReference>